<dbReference type="EMBL" id="JACBZD010000001">
    <property type="protein sequence ID" value="NYI03753.1"/>
    <property type="molecule type" value="Genomic_DNA"/>
</dbReference>
<dbReference type="Pfam" id="PF13462">
    <property type="entry name" value="Thioredoxin_4"/>
    <property type="match status" value="1"/>
</dbReference>
<dbReference type="PANTHER" id="PTHR13887:SF14">
    <property type="entry name" value="DISULFIDE BOND FORMATION PROTEIN D"/>
    <property type="match status" value="1"/>
</dbReference>
<keyword evidence="4" id="KW-1015">Disulfide bond</keyword>
<keyword evidence="3" id="KW-0560">Oxidoreductase</keyword>
<evidence type="ECO:0000256" key="5">
    <source>
        <dbReference type="ARBA" id="ARBA00023284"/>
    </source>
</evidence>
<evidence type="ECO:0000256" key="4">
    <source>
        <dbReference type="ARBA" id="ARBA00023157"/>
    </source>
</evidence>
<evidence type="ECO:0000313" key="9">
    <source>
        <dbReference type="EMBL" id="NYI03753.1"/>
    </source>
</evidence>
<keyword evidence="9" id="KW-0413">Isomerase</keyword>
<evidence type="ECO:0000256" key="2">
    <source>
        <dbReference type="ARBA" id="ARBA00022729"/>
    </source>
</evidence>
<feature type="compositionally biased region" description="Basic and acidic residues" evidence="6">
    <location>
        <begin position="33"/>
        <end position="48"/>
    </location>
</feature>
<gene>
    <name evidence="9" type="ORF">FHU37_000696</name>
</gene>
<sequence>MSGNTNPKNHTNPKSHTSTGNHTGNHTGTGKRAARERLREQRETERRRETLRRRLTASAVGVVVVAIAATVAIVTANVGDDGPLVVPAGAKAGEDTVVLYGDPDAPATLEVYEDPRCPYCGLMEESLGGTIKELADQGRLNVEYHFATFIDDAVGGDGSKTALNALAAALETGGQEDFIALHQELYANQPAETDDAFADPEHLIDLAGQAGVDSAEFAEAVRNNTYGGWVERVSEAFADSGVTGTPTVRLDGEAVEVIGADGQAVTPEEFTQQVERILG</sequence>
<reference evidence="9 10" key="1">
    <citation type="submission" date="2020-07" db="EMBL/GenBank/DDBJ databases">
        <title>Sequencing the genomes of 1000 actinobacteria strains.</title>
        <authorList>
            <person name="Klenk H.-P."/>
        </authorList>
    </citation>
    <scope>NUCLEOTIDE SEQUENCE [LARGE SCALE GENOMIC DNA]</scope>
    <source>
        <strain evidence="9 10">DSM 42178</strain>
    </source>
</reference>
<feature type="transmembrane region" description="Helical" evidence="7">
    <location>
        <begin position="55"/>
        <end position="76"/>
    </location>
</feature>
<evidence type="ECO:0000256" key="1">
    <source>
        <dbReference type="ARBA" id="ARBA00005791"/>
    </source>
</evidence>
<dbReference type="InterPro" id="IPR012336">
    <property type="entry name" value="Thioredoxin-like_fold"/>
</dbReference>
<dbReference type="GO" id="GO:0016853">
    <property type="term" value="F:isomerase activity"/>
    <property type="evidence" value="ECO:0007669"/>
    <property type="project" value="UniProtKB-KW"/>
</dbReference>
<comment type="caution">
    <text evidence="9">The sequence shown here is derived from an EMBL/GenBank/DDBJ whole genome shotgun (WGS) entry which is preliminary data.</text>
</comment>
<keyword evidence="10" id="KW-1185">Reference proteome</keyword>
<protein>
    <submittedName>
        <fullName evidence="9">Protein-disulfide isomerase</fullName>
    </submittedName>
</protein>
<keyword evidence="7" id="KW-1133">Transmembrane helix</keyword>
<dbReference type="InterPro" id="IPR036249">
    <property type="entry name" value="Thioredoxin-like_sf"/>
</dbReference>
<organism evidence="9 10">
    <name type="scientific">Allostreptomyces psammosilenae</name>
    <dbReference type="NCBI Taxonomy" id="1892865"/>
    <lineage>
        <taxon>Bacteria</taxon>
        <taxon>Bacillati</taxon>
        <taxon>Actinomycetota</taxon>
        <taxon>Actinomycetes</taxon>
        <taxon>Kitasatosporales</taxon>
        <taxon>Streptomycetaceae</taxon>
        <taxon>Allostreptomyces</taxon>
    </lineage>
</organism>
<evidence type="ECO:0000256" key="6">
    <source>
        <dbReference type="SAM" id="MobiDB-lite"/>
    </source>
</evidence>
<evidence type="ECO:0000313" key="10">
    <source>
        <dbReference type="Proteomes" id="UP000567795"/>
    </source>
</evidence>
<accession>A0A852ZMW2</accession>
<proteinExistence type="inferred from homology"/>
<feature type="compositionally biased region" description="Polar residues" evidence="6">
    <location>
        <begin position="1"/>
        <end position="14"/>
    </location>
</feature>
<feature type="domain" description="Thioredoxin-like fold" evidence="8">
    <location>
        <begin position="96"/>
        <end position="275"/>
    </location>
</feature>
<dbReference type="RefSeq" id="WP_179812755.1">
    <property type="nucleotide sequence ID" value="NZ_JACBZD010000001.1"/>
</dbReference>
<evidence type="ECO:0000256" key="7">
    <source>
        <dbReference type="SAM" id="Phobius"/>
    </source>
</evidence>
<dbReference type="Proteomes" id="UP000567795">
    <property type="component" value="Unassembled WGS sequence"/>
</dbReference>
<keyword evidence="7" id="KW-0812">Transmembrane</keyword>
<dbReference type="AlphaFoldDB" id="A0A852ZMW2"/>
<dbReference type="CDD" id="cd02972">
    <property type="entry name" value="DsbA_family"/>
    <property type="match status" value="1"/>
</dbReference>
<feature type="region of interest" description="Disordered" evidence="6">
    <location>
        <begin position="1"/>
        <end position="50"/>
    </location>
</feature>
<dbReference type="SUPFAM" id="SSF52833">
    <property type="entry name" value="Thioredoxin-like"/>
    <property type="match status" value="1"/>
</dbReference>
<keyword evidence="5" id="KW-0676">Redox-active center</keyword>
<dbReference type="GO" id="GO:0016491">
    <property type="term" value="F:oxidoreductase activity"/>
    <property type="evidence" value="ECO:0007669"/>
    <property type="project" value="UniProtKB-KW"/>
</dbReference>
<feature type="compositionally biased region" description="Low complexity" evidence="6">
    <location>
        <begin position="15"/>
        <end position="30"/>
    </location>
</feature>
<dbReference type="Gene3D" id="3.40.30.10">
    <property type="entry name" value="Glutaredoxin"/>
    <property type="match status" value="1"/>
</dbReference>
<dbReference type="PANTHER" id="PTHR13887">
    <property type="entry name" value="GLUTATHIONE S-TRANSFERASE KAPPA"/>
    <property type="match status" value="1"/>
</dbReference>
<evidence type="ECO:0000259" key="8">
    <source>
        <dbReference type="Pfam" id="PF13462"/>
    </source>
</evidence>
<evidence type="ECO:0000256" key="3">
    <source>
        <dbReference type="ARBA" id="ARBA00023002"/>
    </source>
</evidence>
<keyword evidence="2" id="KW-0732">Signal</keyword>
<comment type="similarity">
    <text evidence="1">Belongs to the thioredoxin family. DsbA subfamily.</text>
</comment>
<name>A0A852ZMW2_9ACTN</name>
<keyword evidence="7" id="KW-0472">Membrane</keyword>